<feature type="region of interest" description="Disordered" evidence="2">
    <location>
        <begin position="1"/>
        <end position="65"/>
    </location>
</feature>
<protein>
    <recommendedName>
        <fullName evidence="3">ARS-binding protein 1 N-terminal domain-containing protein</fullName>
    </recommendedName>
</protein>
<feature type="compositionally biased region" description="Polar residues" evidence="2">
    <location>
        <begin position="28"/>
        <end position="47"/>
    </location>
</feature>
<feature type="coiled-coil region" evidence="1">
    <location>
        <begin position="280"/>
        <end position="368"/>
    </location>
</feature>
<feature type="domain" description="ARS-binding protein 1 N-terminal" evidence="3">
    <location>
        <begin position="64"/>
        <end position="106"/>
    </location>
</feature>
<dbReference type="Proteomes" id="UP001221413">
    <property type="component" value="Unassembled WGS sequence"/>
</dbReference>
<feature type="compositionally biased region" description="Basic and acidic residues" evidence="2">
    <location>
        <begin position="128"/>
        <end position="139"/>
    </location>
</feature>
<evidence type="ECO:0000313" key="4">
    <source>
        <dbReference type="EMBL" id="KAJ6259845.1"/>
    </source>
</evidence>
<feature type="region of interest" description="Disordered" evidence="2">
    <location>
        <begin position="108"/>
        <end position="190"/>
    </location>
</feature>
<accession>A0AAD6IYE6</accession>
<evidence type="ECO:0000259" key="3">
    <source>
        <dbReference type="Pfam" id="PF18107"/>
    </source>
</evidence>
<feature type="compositionally biased region" description="Polar residues" evidence="2">
    <location>
        <begin position="155"/>
        <end position="190"/>
    </location>
</feature>
<evidence type="ECO:0000313" key="5">
    <source>
        <dbReference type="Proteomes" id="UP001221413"/>
    </source>
</evidence>
<organism evidence="4 5">
    <name type="scientific">Drechslerella dactyloides</name>
    <name type="common">Nematode-trapping fungus</name>
    <name type="synonym">Arthrobotrys dactyloides</name>
    <dbReference type="NCBI Taxonomy" id="74499"/>
    <lineage>
        <taxon>Eukaryota</taxon>
        <taxon>Fungi</taxon>
        <taxon>Dikarya</taxon>
        <taxon>Ascomycota</taxon>
        <taxon>Pezizomycotina</taxon>
        <taxon>Orbiliomycetes</taxon>
        <taxon>Orbiliales</taxon>
        <taxon>Orbiliaceae</taxon>
        <taxon>Drechslerella</taxon>
    </lineage>
</organism>
<dbReference type="AlphaFoldDB" id="A0AAD6IYE6"/>
<comment type="caution">
    <text evidence="4">The sequence shown here is derived from an EMBL/GenBank/DDBJ whole genome shotgun (WGS) entry which is preliminary data.</text>
</comment>
<sequence>MAASFSGSVGHEDTESPSAQLLGEGSPPQGSESAAGDTSTTDPNVSPSKRKGGRQPVDNSEETKERHAELYRYYKANPGLSQAKMAEWYTTKFGSTMSQCTVSQVLKKQKLLNGEEIAEPRPRKRKSLKAEELGGESKPKKQRGNEAGSDGTPIGSAQTVIYTPSSFNNPPSFQAVNVPNHGSSSYSTFASPATPVSLAHAALSHSETMTPSVAVPFRATDPSRTNQQPFSAGPNARPVAPMLHHPGVSTPSKTLVNGRPTSPVGGVMLDQGSHVRTDSLQGLQSELENSRRTVSEYQKIVQKQETLIDSILANQQSEKEKVKALENENIMLRERKGNEQISELLNKIEKLTRDLENERERNRSMVDLWAKEEQQLKDLLSTRSSKFPLGADMK</sequence>
<dbReference type="EMBL" id="JAQGDS010000006">
    <property type="protein sequence ID" value="KAJ6259845.1"/>
    <property type="molecule type" value="Genomic_DNA"/>
</dbReference>
<evidence type="ECO:0000256" key="1">
    <source>
        <dbReference type="SAM" id="Coils"/>
    </source>
</evidence>
<reference evidence="4" key="1">
    <citation type="submission" date="2023-01" db="EMBL/GenBank/DDBJ databases">
        <title>The chitinases involved in constricting ring structure development in the nematode-trapping fungus Drechslerella dactyloides.</title>
        <authorList>
            <person name="Wang R."/>
            <person name="Zhang L."/>
            <person name="Tang P."/>
            <person name="Li S."/>
            <person name="Liang L."/>
        </authorList>
    </citation>
    <scope>NUCLEOTIDE SEQUENCE</scope>
    <source>
        <strain evidence="4">YMF1.00031</strain>
    </source>
</reference>
<name>A0AAD6IYE6_DREDA</name>
<dbReference type="Gene3D" id="1.10.10.60">
    <property type="entry name" value="Homeodomain-like"/>
    <property type="match status" value="1"/>
</dbReference>
<dbReference type="Pfam" id="PF18107">
    <property type="entry name" value="HTH_ABP1_N"/>
    <property type="match status" value="1"/>
</dbReference>
<keyword evidence="5" id="KW-1185">Reference proteome</keyword>
<feature type="region of interest" description="Disordered" evidence="2">
    <location>
        <begin position="204"/>
        <end position="257"/>
    </location>
</feature>
<keyword evidence="1" id="KW-0175">Coiled coil</keyword>
<dbReference type="InterPro" id="IPR041188">
    <property type="entry name" value="HTH_ABP1_N"/>
</dbReference>
<gene>
    <name evidence="4" type="ORF">Dda_5487</name>
</gene>
<proteinExistence type="predicted"/>
<evidence type="ECO:0000256" key="2">
    <source>
        <dbReference type="SAM" id="MobiDB-lite"/>
    </source>
</evidence>